<dbReference type="InterPro" id="IPR029063">
    <property type="entry name" value="SAM-dependent_MTases_sf"/>
</dbReference>
<dbReference type="AlphaFoldDB" id="A0A160TRT0"/>
<gene>
    <name evidence="2" type="ORF">MGWOODY_XGa145</name>
</gene>
<dbReference type="CDD" id="cd02440">
    <property type="entry name" value="AdoMet_MTases"/>
    <property type="match status" value="1"/>
</dbReference>
<dbReference type="EMBL" id="CZRL01000032">
    <property type="protein sequence ID" value="CUS50598.1"/>
    <property type="molecule type" value="Genomic_DNA"/>
</dbReference>
<organism evidence="2">
    <name type="scientific">hydrothermal vent metagenome</name>
    <dbReference type="NCBI Taxonomy" id="652676"/>
    <lineage>
        <taxon>unclassified sequences</taxon>
        <taxon>metagenomes</taxon>
        <taxon>ecological metagenomes</taxon>
    </lineage>
</organism>
<protein>
    <submittedName>
        <fullName evidence="2">Tellurite resistance protein-related protein</fullName>
    </submittedName>
</protein>
<evidence type="ECO:0000313" key="2">
    <source>
        <dbReference type="EMBL" id="CUS50598.1"/>
    </source>
</evidence>
<evidence type="ECO:0000259" key="1">
    <source>
        <dbReference type="Pfam" id="PF13649"/>
    </source>
</evidence>
<reference evidence="2" key="1">
    <citation type="submission" date="2015-10" db="EMBL/GenBank/DDBJ databases">
        <authorList>
            <person name="Gilbert D.G."/>
        </authorList>
    </citation>
    <scope>NUCLEOTIDE SEQUENCE</scope>
</reference>
<dbReference type="Gene3D" id="3.40.50.150">
    <property type="entry name" value="Vaccinia Virus protein VP39"/>
    <property type="match status" value="1"/>
</dbReference>
<dbReference type="InterPro" id="IPR041698">
    <property type="entry name" value="Methyltransf_25"/>
</dbReference>
<feature type="domain" description="Methyltransferase" evidence="1">
    <location>
        <begin position="41"/>
        <end position="127"/>
    </location>
</feature>
<proteinExistence type="predicted"/>
<dbReference type="Pfam" id="PF13649">
    <property type="entry name" value="Methyltransf_25"/>
    <property type="match status" value="1"/>
</dbReference>
<name>A0A160TRT0_9ZZZZ</name>
<sequence>MREDIERWEAKYQAADPDPELRTDPLLSSHLADLHSVGSALDLASGSCHSAVFLAQQGYDVLAVDCSATGLAIGRRLAQREQTTIRTLTADLDEITLDKETYDLVVCLRYLNRALFSNMKTVLKPGGLLFFKTFNVHHLVSSPKFNPAYVLQPGELSQSFKGMVMIDLNDGEDPKITQSWIVARCWQ</sequence>
<dbReference type="SUPFAM" id="SSF53335">
    <property type="entry name" value="S-adenosyl-L-methionine-dependent methyltransferases"/>
    <property type="match status" value="1"/>
</dbReference>
<accession>A0A160TRT0</accession>